<dbReference type="InterPro" id="IPR011055">
    <property type="entry name" value="Dup_hybrid_motif"/>
</dbReference>
<dbReference type="GO" id="GO:0004222">
    <property type="term" value="F:metalloendopeptidase activity"/>
    <property type="evidence" value="ECO:0007669"/>
    <property type="project" value="TreeGrafter"/>
</dbReference>
<protein>
    <recommendedName>
        <fullName evidence="2">LysM domain-containing protein</fullName>
    </recommendedName>
</protein>
<dbReference type="InterPro" id="IPR050570">
    <property type="entry name" value="Cell_wall_metabolism_enzyme"/>
</dbReference>
<name>A0A9N8N176_9BURK</name>
<organism evidence="3 4">
    <name type="scientific">Paraburkholderia domus</name>
    <dbReference type="NCBI Taxonomy" id="2793075"/>
    <lineage>
        <taxon>Bacteria</taxon>
        <taxon>Pseudomonadati</taxon>
        <taxon>Pseudomonadota</taxon>
        <taxon>Betaproteobacteria</taxon>
        <taxon>Burkholderiales</taxon>
        <taxon>Burkholderiaceae</taxon>
        <taxon>Paraburkholderia</taxon>
    </lineage>
</organism>
<reference evidence="3" key="1">
    <citation type="submission" date="2021-02" db="EMBL/GenBank/DDBJ databases">
        <authorList>
            <person name="Vanwijnsberghe S."/>
        </authorList>
    </citation>
    <scope>NUCLEOTIDE SEQUENCE</scope>
    <source>
        <strain evidence="3">R-70211</strain>
    </source>
</reference>
<sequence>MKRLAKCRKISILLCTPIAIFSGCAFTGRENAPPPDAVETSPAPVPAGFYRFNPGDTLASVARAFGQRESDLAHMNGIEPSARIAAGQVLRVAPIPSTTAPNGATGTADKGAVTPGPLVWPLRGAVIEPFARGRKGIVLGGRPGQLVRAAAAGRVIYAGTGLSGYGPMVIIKHNASLITAYAHNSKLLVKEGESVVQGQSLAEGSVDSNGNTAIEFDVMENGYPVDPVALLGKPPE</sequence>
<feature type="chain" id="PRO_5040109844" description="LysM domain-containing protein" evidence="1">
    <location>
        <begin position="28"/>
        <end position="236"/>
    </location>
</feature>
<dbReference type="InterPro" id="IPR018392">
    <property type="entry name" value="LysM"/>
</dbReference>
<evidence type="ECO:0000259" key="2">
    <source>
        <dbReference type="PROSITE" id="PS51782"/>
    </source>
</evidence>
<dbReference type="Pfam" id="PF01476">
    <property type="entry name" value="LysM"/>
    <property type="match status" value="1"/>
</dbReference>
<evidence type="ECO:0000313" key="3">
    <source>
        <dbReference type="EMBL" id="CAE6935791.1"/>
    </source>
</evidence>
<dbReference type="PROSITE" id="PS51782">
    <property type="entry name" value="LYSM"/>
    <property type="match status" value="1"/>
</dbReference>
<comment type="caution">
    <text evidence="3">The sequence shown here is derived from an EMBL/GenBank/DDBJ whole genome shotgun (WGS) entry which is preliminary data.</text>
</comment>
<feature type="signal peptide" evidence="1">
    <location>
        <begin position="1"/>
        <end position="27"/>
    </location>
</feature>
<dbReference type="RefSeq" id="WP_201139429.1">
    <property type="nucleotide sequence ID" value="NZ_CAJNAS010000016.1"/>
</dbReference>
<dbReference type="InterPro" id="IPR036779">
    <property type="entry name" value="LysM_dom_sf"/>
</dbReference>
<proteinExistence type="predicted"/>
<dbReference type="SMART" id="SM00257">
    <property type="entry name" value="LysM"/>
    <property type="match status" value="1"/>
</dbReference>
<dbReference type="EMBL" id="CAJNAS010000016">
    <property type="protein sequence ID" value="CAE6935791.1"/>
    <property type="molecule type" value="Genomic_DNA"/>
</dbReference>
<dbReference type="PANTHER" id="PTHR21666:SF270">
    <property type="entry name" value="MUREIN HYDROLASE ACTIVATOR ENVC"/>
    <property type="match status" value="1"/>
</dbReference>
<gene>
    <name evidence="3" type="ORF">R70211_05382</name>
</gene>
<keyword evidence="1" id="KW-0732">Signal</keyword>
<dbReference type="Gene3D" id="2.70.70.10">
    <property type="entry name" value="Glucose Permease (Domain IIA)"/>
    <property type="match status" value="1"/>
</dbReference>
<dbReference type="SUPFAM" id="SSF51261">
    <property type="entry name" value="Duplicated hybrid motif"/>
    <property type="match status" value="1"/>
</dbReference>
<dbReference type="PROSITE" id="PS51257">
    <property type="entry name" value="PROKAR_LIPOPROTEIN"/>
    <property type="match status" value="1"/>
</dbReference>
<dbReference type="Gene3D" id="3.10.350.10">
    <property type="entry name" value="LysM domain"/>
    <property type="match status" value="1"/>
</dbReference>
<dbReference type="AlphaFoldDB" id="A0A9N8N176"/>
<dbReference type="CDD" id="cd12797">
    <property type="entry name" value="M23_peptidase"/>
    <property type="match status" value="1"/>
</dbReference>
<accession>A0A9N8N176</accession>
<keyword evidence="4" id="KW-1185">Reference proteome</keyword>
<evidence type="ECO:0000256" key="1">
    <source>
        <dbReference type="SAM" id="SignalP"/>
    </source>
</evidence>
<dbReference type="CDD" id="cd00118">
    <property type="entry name" value="LysM"/>
    <property type="match status" value="1"/>
</dbReference>
<dbReference type="Pfam" id="PF01551">
    <property type="entry name" value="Peptidase_M23"/>
    <property type="match status" value="1"/>
</dbReference>
<evidence type="ECO:0000313" key="4">
    <source>
        <dbReference type="Proteomes" id="UP000675121"/>
    </source>
</evidence>
<dbReference type="Proteomes" id="UP000675121">
    <property type="component" value="Unassembled WGS sequence"/>
</dbReference>
<feature type="domain" description="LysM" evidence="2">
    <location>
        <begin position="48"/>
        <end position="92"/>
    </location>
</feature>
<dbReference type="InterPro" id="IPR016047">
    <property type="entry name" value="M23ase_b-sheet_dom"/>
</dbReference>
<dbReference type="PANTHER" id="PTHR21666">
    <property type="entry name" value="PEPTIDASE-RELATED"/>
    <property type="match status" value="1"/>
</dbReference>